<dbReference type="AlphaFoldDB" id="A0A2A4G3H8"/>
<keyword evidence="2" id="KW-0732">Signal</keyword>
<reference evidence="3 4" key="1">
    <citation type="submission" date="2017-09" db="EMBL/GenBank/DDBJ databases">
        <title>The Catabolism of 3,6-Dichlorosalicylic acid is Initiated by the Cytochrome P450 Monooxygenase DsmABC in Rhizorhabdus dicambivorans Ndbn-20.</title>
        <authorList>
            <person name="Na L."/>
        </authorList>
    </citation>
    <scope>NUCLEOTIDE SEQUENCE [LARGE SCALE GENOMIC DNA]</scope>
    <source>
        <strain evidence="3 4">Ndbn-20m</strain>
    </source>
</reference>
<protein>
    <recommendedName>
        <fullName evidence="5">Periplasmic heavy metal sensor</fullName>
    </recommendedName>
</protein>
<evidence type="ECO:0008006" key="5">
    <source>
        <dbReference type="Google" id="ProtNLM"/>
    </source>
</evidence>
<dbReference type="RefSeq" id="WP_066959127.1">
    <property type="nucleotide sequence ID" value="NZ_CP023449.1"/>
</dbReference>
<keyword evidence="4" id="KW-1185">Reference proteome</keyword>
<name>A0A2A4G3H8_9SPHN</name>
<sequence>MKPGLTLLLLSLGLPGAAIAAPSPATPAAVAKPAAPASAPLMQGKRSIPLSAEGNAIAKQIIGTPDPRMAEIGAEMKTIREQKLQVINVANVDLDKLEQLFRREEVLQAEFVKRQNDRLLSLLRALPAADKMALLQNLTNPAKMPASSPAAPAKPATPAAKPAKAN</sequence>
<evidence type="ECO:0000256" key="2">
    <source>
        <dbReference type="SAM" id="SignalP"/>
    </source>
</evidence>
<feature type="region of interest" description="Disordered" evidence="1">
    <location>
        <begin position="141"/>
        <end position="166"/>
    </location>
</feature>
<evidence type="ECO:0000313" key="4">
    <source>
        <dbReference type="Proteomes" id="UP000218934"/>
    </source>
</evidence>
<dbReference type="Proteomes" id="UP000218934">
    <property type="component" value="Unassembled WGS sequence"/>
</dbReference>
<comment type="caution">
    <text evidence="3">The sequence shown here is derived from an EMBL/GenBank/DDBJ whole genome shotgun (WGS) entry which is preliminary data.</text>
</comment>
<organism evidence="3 4">
    <name type="scientific">Rhizorhabdus dicambivorans</name>
    <dbReference type="NCBI Taxonomy" id="1850238"/>
    <lineage>
        <taxon>Bacteria</taxon>
        <taxon>Pseudomonadati</taxon>
        <taxon>Pseudomonadota</taxon>
        <taxon>Alphaproteobacteria</taxon>
        <taxon>Sphingomonadales</taxon>
        <taxon>Sphingomonadaceae</taxon>
        <taxon>Rhizorhabdus</taxon>
    </lineage>
</organism>
<dbReference type="KEGG" id="rdi:CMV14_12060"/>
<feature type="chain" id="PRO_5012336340" description="Periplasmic heavy metal sensor" evidence="2">
    <location>
        <begin position="21"/>
        <end position="166"/>
    </location>
</feature>
<proteinExistence type="predicted"/>
<dbReference type="EMBL" id="NWUF01000001">
    <property type="protein sequence ID" value="PCE44323.1"/>
    <property type="molecule type" value="Genomic_DNA"/>
</dbReference>
<feature type="signal peptide" evidence="2">
    <location>
        <begin position="1"/>
        <end position="20"/>
    </location>
</feature>
<gene>
    <name evidence="3" type="ORF">COO09_01445</name>
</gene>
<dbReference type="OrthoDB" id="7573747at2"/>
<evidence type="ECO:0000256" key="1">
    <source>
        <dbReference type="SAM" id="MobiDB-lite"/>
    </source>
</evidence>
<accession>A0A2A4G3H8</accession>
<evidence type="ECO:0000313" key="3">
    <source>
        <dbReference type="EMBL" id="PCE44323.1"/>
    </source>
</evidence>